<dbReference type="Pfam" id="PF14244">
    <property type="entry name" value="Retrotran_gag_3"/>
    <property type="match status" value="1"/>
</dbReference>
<reference evidence="3" key="1">
    <citation type="submission" date="2020-06" db="EMBL/GenBank/DDBJ databases">
        <authorList>
            <person name="Li T."/>
            <person name="Hu X."/>
            <person name="Zhang T."/>
            <person name="Song X."/>
            <person name="Zhang H."/>
            <person name="Dai N."/>
            <person name="Sheng W."/>
            <person name="Hou X."/>
            <person name="Wei L."/>
        </authorList>
    </citation>
    <scope>NUCLEOTIDE SEQUENCE</scope>
    <source>
        <strain evidence="3">KEN1</strain>
        <tissue evidence="3">Leaf</tissue>
    </source>
</reference>
<protein>
    <recommendedName>
        <fullName evidence="2">Retrotransposon Copia-like N-terminal domain-containing protein</fullName>
    </recommendedName>
</protein>
<gene>
    <name evidence="3" type="ORF">Slati_0962800</name>
</gene>
<feature type="region of interest" description="Disordered" evidence="1">
    <location>
        <begin position="214"/>
        <end position="234"/>
    </location>
</feature>
<dbReference type="PANTHER" id="PTHR37610">
    <property type="entry name" value="CCHC-TYPE DOMAIN-CONTAINING PROTEIN"/>
    <property type="match status" value="1"/>
</dbReference>
<dbReference type="EMBL" id="JACGWN010000003">
    <property type="protein sequence ID" value="KAL0456236.1"/>
    <property type="molecule type" value="Genomic_DNA"/>
</dbReference>
<evidence type="ECO:0000313" key="3">
    <source>
        <dbReference type="EMBL" id="KAL0456236.1"/>
    </source>
</evidence>
<feature type="domain" description="Retrotransposon Copia-like N-terminal" evidence="2">
    <location>
        <begin position="77"/>
        <end position="107"/>
    </location>
</feature>
<reference evidence="3" key="2">
    <citation type="journal article" date="2024" name="Plant">
        <title>Genomic evolution and insights into agronomic trait innovations of Sesamum species.</title>
        <authorList>
            <person name="Miao H."/>
            <person name="Wang L."/>
            <person name="Qu L."/>
            <person name="Liu H."/>
            <person name="Sun Y."/>
            <person name="Le M."/>
            <person name="Wang Q."/>
            <person name="Wei S."/>
            <person name="Zheng Y."/>
            <person name="Lin W."/>
            <person name="Duan Y."/>
            <person name="Cao H."/>
            <person name="Xiong S."/>
            <person name="Wang X."/>
            <person name="Wei L."/>
            <person name="Li C."/>
            <person name="Ma Q."/>
            <person name="Ju M."/>
            <person name="Zhao R."/>
            <person name="Li G."/>
            <person name="Mu C."/>
            <person name="Tian Q."/>
            <person name="Mei H."/>
            <person name="Zhang T."/>
            <person name="Gao T."/>
            <person name="Zhang H."/>
        </authorList>
    </citation>
    <scope>NUCLEOTIDE SEQUENCE</scope>
    <source>
        <strain evidence="3">KEN1</strain>
    </source>
</reference>
<dbReference type="InterPro" id="IPR029472">
    <property type="entry name" value="Copia-like_N"/>
</dbReference>
<evidence type="ECO:0000256" key="1">
    <source>
        <dbReference type="SAM" id="MobiDB-lite"/>
    </source>
</evidence>
<proteinExistence type="predicted"/>
<name>A0AAW2XV67_9LAMI</name>
<evidence type="ECO:0000259" key="2">
    <source>
        <dbReference type="Pfam" id="PF14244"/>
    </source>
</evidence>
<dbReference type="PANTHER" id="PTHR37610:SF101">
    <property type="entry name" value="(RAPE) HYPOTHETICAL PROTEIN"/>
    <property type="match status" value="1"/>
</dbReference>
<accession>A0AAW2XV67</accession>
<organism evidence="3">
    <name type="scientific">Sesamum latifolium</name>
    <dbReference type="NCBI Taxonomy" id="2727402"/>
    <lineage>
        <taxon>Eukaryota</taxon>
        <taxon>Viridiplantae</taxon>
        <taxon>Streptophyta</taxon>
        <taxon>Embryophyta</taxon>
        <taxon>Tracheophyta</taxon>
        <taxon>Spermatophyta</taxon>
        <taxon>Magnoliopsida</taxon>
        <taxon>eudicotyledons</taxon>
        <taxon>Gunneridae</taxon>
        <taxon>Pentapetalae</taxon>
        <taxon>asterids</taxon>
        <taxon>lamiids</taxon>
        <taxon>Lamiales</taxon>
        <taxon>Pedaliaceae</taxon>
        <taxon>Sesamum</taxon>
    </lineage>
</organism>
<comment type="caution">
    <text evidence="3">The sequence shown here is derived from an EMBL/GenBank/DDBJ whole genome shotgun (WGS) entry which is preliminary data.</text>
</comment>
<feature type="compositionally biased region" description="Polar residues" evidence="1">
    <location>
        <begin position="225"/>
        <end position="234"/>
    </location>
</feature>
<dbReference type="AlphaFoldDB" id="A0AAW2XV67"/>
<sequence>MRGSPNFRGTRALKQIQPNSMCFEIVLRSLKKKKVMANNDDRKNEATFGNNSTIASSYILNASDYHDDYFSCSIERRENYDEWARFIVNALRAKKKLGYIDRTVTRPSDDSSQIEDWWNVNSMLVAWVFNTIESSLHSIITRWNIIVELMKKHENKRTHQVLMGLDDAIFGTVRSNILSMEPITSLMRCGRIGHEAKESFQIIGYTDWWRDRPRGGGRGPGCGRSETTTSIRGPSNARVNATQIASGVAQHQIEMNEADRSSFPKLTNKQWVVLLNLLNFHKTGAADKLTGLNFEDADWSG</sequence>